<dbReference type="Proteomes" id="UP000675940">
    <property type="component" value="Unassembled WGS sequence"/>
</dbReference>
<name>A0A940ML24_9RHOB</name>
<protein>
    <submittedName>
        <fullName evidence="2">GNAT family N-acetyltransferase</fullName>
        <ecNumber evidence="2">2.3.1.-</ecNumber>
    </submittedName>
</protein>
<dbReference type="PROSITE" id="PS51186">
    <property type="entry name" value="GNAT"/>
    <property type="match status" value="1"/>
</dbReference>
<feature type="domain" description="N-acetyltransferase" evidence="1">
    <location>
        <begin position="136"/>
        <end position="283"/>
    </location>
</feature>
<dbReference type="AlphaFoldDB" id="A0A940ML24"/>
<keyword evidence="2" id="KW-0012">Acyltransferase</keyword>
<dbReference type="EMBL" id="JAGISH010000001">
    <property type="protein sequence ID" value="MBP0481558.1"/>
    <property type="molecule type" value="Genomic_DNA"/>
</dbReference>
<organism evidence="2 3">
    <name type="scientific">Sagittula salina</name>
    <dbReference type="NCBI Taxonomy" id="2820268"/>
    <lineage>
        <taxon>Bacteria</taxon>
        <taxon>Pseudomonadati</taxon>
        <taxon>Pseudomonadota</taxon>
        <taxon>Alphaproteobacteria</taxon>
        <taxon>Rhodobacterales</taxon>
        <taxon>Roseobacteraceae</taxon>
        <taxon>Sagittula</taxon>
    </lineage>
</organism>
<dbReference type="SUPFAM" id="SSF55729">
    <property type="entry name" value="Acyl-CoA N-acyltransferases (Nat)"/>
    <property type="match status" value="1"/>
</dbReference>
<dbReference type="InterPro" id="IPR016181">
    <property type="entry name" value="Acyl_CoA_acyltransferase"/>
</dbReference>
<keyword evidence="3" id="KW-1185">Reference proteome</keyword>
<dbReference type="Pfam" id="PF13673">
    <property type="entry name" value="Acetyltransf_10"/>
    <property type="match status" value="1"/>
</dbReference>
<proteinExistence type="predicted"/>
<evidence type="ECO:0000313" key="2">
    <source>
        <dbReference type="EMBL" id="MBP0481558.1"/>
    </source>
</evidence>
<reference evidence="2" key="1">
    <citation type="submission" date="2021-03" db="EMBL/GenBank/DDBJ databases">
        <title>Sagittula salina sp. nov. strain M10.9X isolated from the marine waste.</title>
        <authorList>
            <person name="Satari L."/>
            <person name="Molina-Menor E."/>
            <person name="Vidal-Verdu A."/>
            <person name="Pascual J."/>
            <person name="Pereto J."/>
            <person name="Porcar M."/>
        </authorList>
    </citation>
    <scope>NUCLEOTIDE SEQUENCE</scope>
    <source>
        <strain evidence="2">M10.9X</strain>
    </source>
</reference>
<dbReference type="InterPro" id="IPR000182">
    <property type="entry name" value="GNAT_dom"/>
</dbReference>
<dbReference type="RefSeq" id="WP_209359351.1">
    <property type="nucleotide sequence ID" value="NZ_JAGISH010000001.1"/>
</dbReference>
<comment type="caution">
    <text evidence="2">The sequence shown here is derived from an EMBL/GenBank/DDBJ whole genome shotgun (WGS) entry which is preliminary data.</text>
</comment>
<keyword evidence="2" id="KW-0808">Transferase</keyword>
<dbReference type="GO" id="GO:0016747">
    <property type="term" value="F:acyltransferase activity, transferring groups other than amino-acyl groups"/>
    <property type="evidence" value="ECO:0007669"/>
    <property type="project" value="InterPro"/>
</dbReference>
<sequence length="283" mass="30021">MIRKAGMQDAGAIAAFLEGRIETSMFLLGNLEEHGTDNRDHPYGTAFFLRETGEGITGVFGATNGGSLMCQLPGLSTTEAQTYAHLLKGYSMQAITGEAGQVAVLIDALPVPEDAWRLNQVQPLYRRRLAGLVSHDTTRLVAPGDVDRLTDWFARYLEETQTAPPGDVTDAAQQRAEASVGAPHIRLLVEGGEPTAMAAMNAQAGTALQVGGVFVPPELRGMGRGGRVVAALLAEAASNGAELAILFAASPQAAQVYERIGFERCGDYRVAVLNRPVTLENAT</sequence>
<dbReference type="EC" id="2.3.1.-" evidence="2"/>
<dbReference type="Gene3D" id="3.40.630.30">
    <property type="match status" value="1"/>
</dbReference>
<evidence type="ECO:0000259" key="1">
    <source>
        <dbReference type="PROSITE" id="PS51186"/>
    </source>
</evidence>
<accession>A0A940ML24</accession>
<gene>
    <name evidence="2" type="ORF">J5474_03510</name>
</gene>
<evidence type="ECO:0000313" key="3">
    <source>
        <dbReference type="Proteomes" id="UP000675940"/>
    </source>
</evidence>